<gene>
    <name evidence="2" type="ORF">CLUP02_12147</name>
</gene>
<evidence type="ECO:0000256" key="1">
    <source>
        <dbReference type="SAM" id="MobiDB-lite"/>
    </source>
</evidence>
<dbReference type="AlphaFoldDB" id="A0A9Q8WL46"/>
<evidence type="ECO:0000313" key="3">
    <source>
        <dbReference type="Proteomes" id="UP000830671"/>
    </source>
</evidence>
<dbReference type="GeneID" id="73346121"/>
<accession>A0A9Q8WL46</accession>
<protein>
    <submittedName>
        <fullName evidence="2">Uncharacterized protein</fullName>
    </submittedName>
</protein>
<feature type="compositionally biased region" description="Polar residues" evidence="1">
    <location>
        <begin position="37"/>
        <end position="54"/>
    </location>
</feature>
<dbReference type="Proteomes" id="UP000830671">
    <property type="component" value="Chromosome 6"/>
</dbReference>
<proteinExistence type="predicted"/>
<reference evidence="2" key="1">
    <citation type="journal article" date="2021" name="Mol. Plant Microbe Interact.">
        <title>Complete Genome Sequence of the Plant-Pathogenic Fungus Colletotrichum lupini.</title>
        <authorList>
            <person name="Baroncelli R."/>
            <person name="Pensec F."/>
            <person name="Da Lio D."/>
            <person name="Boufleur T."/>
            <person name="Vicente I."/>
            <person name="Sarrocco S."/>
            <person name="Picot A."/>
            <person name="Baraldi E."/>
            <person name="Sukno S."/>
            <person name="Thon M."/>
            <person name="Le Floch G."/>
        </authorList>
    </citation>
    <scope>NUCLEOTIDE SEQUENCE</scope>
    <source>
        <strain evidence="2">IMI 504893</strain>
    </source>
</reference>
<sequence length="54" mass="5906">MQRRATAHARSMITPMLMSGNPSGKLCRSALEDDLSTPHSLQVTQPPQLSWTVA</sequence>
<dbReference type="RefSeq" id="XP_049148256.1">
    <property type="nucleotide sequence ID" value="XM_049291111.1"/>
</dbReference>
<evidence type="ECO:0000313" key="2">
    <source>
        <dbReference type="EMBL" id="UQC86645.1"/>
    </source>
</evidence>
<keyword evidence="3" id="KW-1185">Reference proteome</keyword>
<dbReference type="EMBL" id="CP019478">
    <property type="protein sequence ID" value="UQC86645.1"/>
    <property type="molecule type" value="Genomic_DNA"/>
</dbReference>
<dbReference type="KEGG" id="clup:CLUP02_12147"/>
<name>A0A9Q8WL46_9PEZI</name>
<feature type="region of interest" description="Disordered" evidence="1">
    <location>
        <begin position="1"/>
        <end position="54"/>
    </location>
</feature>
<organism evidence="2 3">
    <name type="scientific">Colletotrichum lupini</name>
    <dbReference type="NCBI Taxonomy" id="145971"/>
    <lineage>
        <taxon>Eukaryota</taxon>
        <taxon>Fungi</taxon>
        <taxon>Dikarya</taxon>
        <taxon>Ascomycota</taxon>
        <taxon>Pezizomycotina</taxon>
        <taxon>Sordariomycetes</taxon>
        <taxon>Hypocreomycetidae</taxon>
        <taxon>Glomerellales</taxon>
        <taxon>Glomerellaceae</taxon>
        <taxon>Colletotrichum</taxon>
        <taxon>Colletotrichum acutatum species complex</taxon>
    </lineage>
</organism>